<evidence type="ECO:0000313" key="2">
    <source>
        <dbReference type="EMBL" id="KAJ3429023.1"/>
    </source>
</evidence>
<comment type="caution">
    <text evidence="2">The sequence shown here is derived from an EMBL/GenBank/DDBJ whole genome shotgun (WGS) entry which is preliminary data.</text>
</comment>
<sequence length="143" mass="17036">MSKTKKEPKETKPSDPFGELQTHEIKQWREVNNNTKDIALKCDFVADQVQVLHQQTNKTRHNWIEFHSELASIKKFSKRIETCNLLLKNVLKKSNYLEQMYQALSLDQTEEEIRTTQKKASLKILIRKEKNQKKKKKKKKIQK</sequence>
<protein>
    <submittedName>
        <fullName evidence="2">Uncharacterized protein</fullName>
    </submittedName>
</protein>
<dbReference type="Proteomes" id="UP001146793">
    <property type="component" value="Unassembled WGS sequence"/>
</dbReference>
<feature type="compositionally biased region" description="Basic and acidic residues" evidence="1">
    <location>
        <begin position="1"/>
        <end position="13"/>
    </location>
</feature>
<proteinExistence type="predicted"/>
<gene>
    <name evidence="2" type="ORF">M0812_24362</name>
</gene>
<reference evidence="2" key="1">
    <citation type="submission" date="2022-08" db="EMBL/GenBank/DDBJ databases">
        <title>Novel sulphate-reducing endosymbionts in the free-living metamonad Anaeramoeba.</title>
        <authorList>
            <person name="Jerlstrom-Hultqvist J."/>
            <person name="Cepicka I."/>
            <person name="Gallot-Lavallee L."/>
            <person name="Salas-Leiva D."/>
            <person name="Curtis B.A."/>
            <person name="Zahonova K."/>
            <person name="Pipaliya S."/>
            <person name="Dacks J."/>
            <person name="Roger A.J."/>
        </authorList>
    </citation>
    <scope>NUCLEOTIDE SEQUENCE</scope>
    <source>
        <strain evidence="2">Busselton2</strain>
    </source>
</reference>
<evidence type="ECO:0000313" key="3">
    <source>
        <dbReference type="Proteomes" id="UP001146793"/>
    </source>
</evidence>
<name>A0AAV7YGV4_9EUKA</name>
<feature type="region of interest" description="Disordered" evidence="1">
    <location>
        <begin position="1"/>
        <end position="20"/>
    </location>
</feature>
<accession>A0AAV7YGV4</accession>
<organism evidence="2 3">
    <name type="scientific">Anaeramoeba flamelloides</name>
    <dbReference type="NCBI Taxonomy" id="1746091"/>
    <lineage>
        <taxon>Eukaryota</taxon>
        <taxon>Metamonada</taxon>
        <taxon>Anaeramoebidae</taxon>
        <taxon>Anaeramoeba</taxon>
    </lineage>
</organism>
<dbReference type="AlphaFoldDB" id="A0AAV7YGV4"/>
<evidence type="ECO:0000256" key="1">
    <source>
        <dbReference type="SAM" id="MobiDB-lite"/>
    </source>
</evidence>
<dbReference type="EMBL" id="JANTQA010000057">
    <property type="protein sequence ID" value="KAJ3429023.1"/>
    <property type="molecule type" value="Genomic_DNA"/>
</dbReference>